<protein>
    <submittedName>
        <fullName evidence="1">Uncharacterized protein</fullName>
    </submittedName>
</protein>
<evidence type="ECO:0000313" key="1">
    <source>
        <dbReference type="EMBL" id="CAD8677711.1"/>
    </source>
</evidence>
<organism evidence="1">
    <name type="scientific">Chlamydomonas leiostraca</name>
    <dbReference type="NCBI Taxonomy" id="1034604"/>
    <lineage>
        <taxon>Eukaryota</taxon>
        <taxon>Viridiplantae</taxon>
        <taxon>Chlorophyta</taxon>
        <taxon>core chlorophytes</taxon>
        <taxon>Chlorophyceae</taxon>
        <taxon>CS clade</taxon>
        <taxon>Chlamydomonadales</taxon>
        <taxon>Chlamydomonadaceae</taxon>
        <taxon>Chlamydomonas</taxon>
    </lineage>
</organism>
<proteinExistence type="predicted"/>
<gene>
    <name evidence="1" type="ORF">CLEI1391_LOCUS8132</name>
</gene>
<dbReference type="AlphaFoldDB" id="A0A7S0RHU2"/>
<accession>A0A7S0RHU2</accession>
<dbReference type="EMBL" id="HBFB01014389">
    <property type="protein sequence ID" value="CAD8677711.1"/>
    <property type="molecule type" value="Transcribed_RNA"/>
</dbReference>
<reference evidence="1" key="1">
    <citation type="submission" date="2021-01" db="EMBL/GenBank/DDBJ databases">
        <authorList>
            <person name="Corre E."/>
            <person name="Pelletier E."/>
            <person name="Niang G."/>
            <person name="Scheremetjew M."/>
            <person name="Finn R."/>
            <person name="Kale V."/>
            <person name="Holt S."/>
            <person name="Cochrane G."/>
            <person name="Meng A."/>
            <person name="Brown T."/>
            <person name="Cohen L."/>
        </authorList>
    </citation>
    <scope>NUCLEOTIDE SEQUENCE</scope>
    <source>
        <strain evidence="1">SAG 11-49</strain>
    </source>
</reference>
<sequence>MANTLCLAVAAGFEPCPLGFINVHKDSQGSAMWGPAQRKAASASNCNIEDVTVIGLQYGDGHRVLMAEADRQSVARLAIDNPFIIVKIPADEPPYVQELRSDVADLKAWKLTASKQLNDMGAVVHRLQRENAQYHKILIRILLDSFRTKYLEHLGRTLNDEEKQIWNTTVDKMTEADLHFMGVTRAQAALSKYGQHTAQGEGSRAAHDAGDVPVAYAVTAHSKAGFRAIYRSVYGRDAEEVIEEAEAEQA</sequence>
<name>A0A7S0RHU2_9CHLO</name>